<protein>
    <submittedName>
        <fullName evidence="1">Uncharacterized protein</fullName>
    </submittedName>
</protein>
<reference evidence="1 2" key="1">
    <citation type="submission" date="2012-05" db="EMBL/GenBank/DDBJ databases">
        <title>Genome sequence of Yersinia Pestis PY-08.</title>
        <authorList>
            <person name="Santana-Cruz I."/>
            <person name="Sengamalay N."/>
            <person name="McCracken C."/>
            <person name="Daugherty S.C."/>
            <person name="Maroo A."/>
            <person name="Vara P.G."/>
            <person name="Tallon L.J."/>
            <person name="Sadzewicz L."/>
            <person name="Vinetz J.M."/>
            <person name="Cespedes Zambrano M.J."/>
            <person name="Fraser-Liggett C.M."/>
            <person name="Tettelin H."/>
        </authorList>
    </citation>
    <scope>NUCLEOTIDE SEQUENCE [LARGE SCALE GENOMIC DNA]</scope>
    <source>
        <strain evidence="1 2">PY-08</strain>
    </source>
</reference>
<accession>A0AB72ZMJ1</accession>
<sequence>MLNIGINAVNRRQGINKPAADKSSLECVFNPLFLTDAVAVSTH</sequence>
<proteinExistence type="predicted"/>
<evidence type="ECO:0000313" key="1">
    <source>
        <dbReference type="EMBL" id="EIR23287.1"/>
    </source>
</evidence>
<evidence type="ECO:0000313" key="2">
    <source>
        <dbReference type="Proteomes" id="UP000003231"/>
    </source>
</evidence>
<comment type="caution">
    <text evidence="1">The sequence shown here is derived from an EMBL/GenBank/DDBJ whole genome shotgun (WGS) entry which is preliminary data.</text>
</comment>
<gene>
    <name evidence="1" type="ORF">YPPY08_0975</name>
</gene>
<dbReference type="AlphaFoldDB" id="A0AB72ZMJ1"/>
<dbReference type="EMBL" id="AKRT01000121">
    <property type="protein sequence ID" value="EIR23287.1"/>
    <property type="molecule type" value="Genomic_DNA"/>
</dbReference>
<dbReference type="Proteomes" id="UP000003231">
    <property type="component" value="Unassembled WGS sequence"/>
</dbReference>
<organism evidence="1 2">
    <name type="scientific">Yersinia pestis PY-08</name>
    <dbReference type="NCBI Taxonomy" id="992134"/>
    <lineage>
        <taxon>Bacteria</taxon>
        <taxon>Pseudomonadati</taxon>
        <taxon>Pseudomonadota</taxon>
        <taxon>Gammaproteobacteria</taxon>
        <taxon>Enterobacterales</taxon>
        <taxon>Yersiniaceae</taxon>
        <taxon>Yersinia</taxon>
    </lineage>
</organism>
<name>A0AB72ZMJ1_YERPE</name>